<keyword evidence="3" id="KW-0804">Transcription</keyword>
<evidence type="ECO:0000256" key="2">
    <source>
        <dbReference type="ARBA" id="ARBA00023125"/>
    </source>
</evidence>
<dbReference type="Pfam" id="PF14525">
    <property type="entry name" value="AraC_binding_2"/>
    <property type="match status" value="1"/>
</dbReference>
<dbReference type="PROSITE" id="PS00041">
    <property type="entry name" value="HTH_ARAC_FAMILY_1"/>
    <property type="match status" value="1"/>
</dbReference>
<dbReference type="Proteomes" id="UP001496627">
    <property type="component" value="Unassembled WGS sequence"/>
</dbReference>
<dbReference type="SMART" id="SM00342">
    <property type="entry name" value="HTH_ARAC"/>
    <property type="match status" value="1"/>
</dbReference>
<evidence type="ECO:0000256" key="1">
    <source>
        <dbReference type="ARBA" id="ARBA00023015"/>
    </source>
</evidence>
<dbReference type="InterPro" id="IPR018060">
    <property type="entry name" value="HTH_AraC"/>
</dbReference>
<gene>
    <name evidence="5" type="ORF">ABK249_20355</name>
</gene>
<keyword evidence="6" id="KW-1185">Reference proteome</keyword>
<dbReference type="InterPro" id="IPR018062">
    <property type="entry name" value="HTH_AraC-typ_CS"/>
</dbReference>
<protein>
    <submittedName>
        <fullName evidence="5">Helix-turn-helix domain-containing protein</fullName>
    </submittedName>
</protein>
<keyword evidence="2" id="KW-0238">DNA-binding</keyword>
<dbReference type="RefSeq" id="WP_348863746.1">
    <property type="nucleotide sequence ID" value="NZ_JBEAAL010000017.1"/>
</dbReference>
<dbReference type="InterPro" id="IPR035418">
    <property type="entry name" value="AraC-bd_2"/>
</dbReference>
<evidence type="ECO:0000313" key="5">
    <source>
        <dbReference type="EMBL" id="MEQ1407289.1"/>
    </source>
</evidence>
<proteinExistence type="predicted"/>
<dbReference type="Gene3D" id="1.10.10.60">
    <property type="entry name" value="Homeodomain-like"/>
    <property type="match status" value="1"/>
</dbReference>
<dbReference type="Pfam" id="PF12833">
    <property type="entry name" value="HTH_18"/>
    <property type="match status" value="1"/>
</dbReference>
<organism evidence="5 6">
    <name type="scientific">Neorhizobium phenanthreniclasticum</name>
    <dbReference type="NCBI Taxonomy" id="3157917"/>
    <lineage>
        <taxon>Bacteria</taxon>
        <taxon>Pseudomonadati</taxon>
        <taxon>Pseudomonadota</taxon>
        <taxon>Alphaproteobacteria</taxon>
        <taxon>Hyphomicrobiales</taxon>
        <taxon>Rhizobiaceae</taxon>
        <taxon>Rhizobium/Agrobacterium group</taxon>
        <taxon>Neorhizobium</taxon>
    </lineage>
</organism>
<name>A0ABV0M5Y4_9HYPH</name>
<dbReference type="PANTHER" id="PTHR46796:SF6">
    <property type="entry name" value="ARAC SUBFAMILY"/>
    <property type="match status" value="1"/>
</dbReference>
<dbReference type="PROSITE" id="PS01124">
    <property type="entry name" value="HTH_ARAC_FAMILY_2"/>
    <property type="match status" value="1"/>
</dbReference>
<reference evidence="5 6" key="1">
    <citation type="submission" date="2024-05" db="EMBL/GenBank/DDBJ databases">
        <title>Neorhizobium sp. Rsf11, a plant growth promoting and heavy metal resistant PAH-degrader.</title>
        <authorList>
            <person name="Golubev S.N."/>
            <person name="Muratova A.Y."/>
            <person name="Markelova M.I."/>
        </authorList>
    </citation>
    <scope>NUCLEOTIDE SEQUENCE [LARGE SCALE GENOMIC DNA]</scope>
    <source>
        <strain evidence="5 6">Rsf11</strain>
    </source>
</reference>
<sequence length="346" mass="37985">MNGDRPTLLFKTNTRGMPLKSALEFWQQSAGSLYDVTISQPEAFHTTHCTFRFGELLLTHCISVAQKLNRSSYRVAADGYDHFEIQFFLKGHWSRQDGRQEAHAAPGDLIIHDTAQAHAGSASDFSNLTLFVPRSLLAPLLMSPDEHNMRVLAAHEPIVGLLRNHLDALWQVLPLLDEKQAAALALPTAELVAATLNGGAREDTSQGVAAVQLGEIRRYIDANALDTDLSPVRIAAAFGISLRKLTYLFSGDGGVASYLQRRRLTLARSALRDPAQAHKSIAAIGLEHGFVYAHNFTRAFQRLHGLTPREIRAVAQRNWISGTNESQSWFARAALWGGNGSCVLDG</sequence>
<dbReference type="EMBL" id="JBEAAL010000017">
    <property type="protein sequence ID" value="MEQ1407289.1"/>
    <property type="molecule type" value="Genomic_DNA"/>
</dbReference>
<dbReference type="SUPFAM" id="SSF46689">
    <property type="entry name" value="Homeodomain-like"/>
    <property type="match status" value="1"/>
</dbReference>
<comment type="caution">
    <text evidence="5">The sequence shown here is derived from an EMBL/GenBank/DDBJ whole genome shotgun (WGS) entry which is preliminary data.</text>
</comment>
<accession>A0ABV0M5Y4</accession>
<keyword evidence="1" id="KW-0805">Transcription regulation</keyword>
<evidence type="ECO:0000313" key="6">
    <source>
        <dbReference type="Proteomes" id="UP001496627"/>
    </source>
</evidence>
<feature type="domain" description="HTH araC/xylS-type" evidence="4">
    <location>
        <begin position="214"/>
        <end position="314"/>
    </location>
</feature>
<evidence type="ECO:0000256" key="3">
    <source>
        <dbReference type="ARBA" id="ARBA00023163"/>
    </source>
</evidence>
<dbReference type="InterPro" id="IPR009057">
    <property type="entry name" value="Homeodomain-like_sf"/>
</dbReference>
<dbReference type="PANTHER" id="PTHR46796">
    <property type="entry name" value="HTH-TYPE TRANSCRIPTIONAL ACTIVATOR RHAS-RELATED"/>
    <property type="match status" value="1"/>
</dbReference>
<dbReference type="InterPro" id="IPR050204">
    <property type="entry name" value="AraC_XylS_family_regulators"/>
</dbReference>
<evidence type="ECO:0000259" key="4">
    <source>
        <dbReference type="PROSITE" id="PS01124"/>
    </source>
</evidence>